<dbReference type="InterPro" id="IPR035992">
    <property type="entry name" value="Ricin_B-like_lectins"/>
</dbReference>
<dbReference type="InterPro" id="IPR017853">
    <property type="entry name" value="GH"/>
</dbReference>
<evidence type="ECO:0000313" key="4">
    <source>
        <dbReference type="EMBL" id="VGO14399.1"/>
    </source>
</evidence>
<proteinExistence type="predicted"/>
<dbReference type="GO" id="GO:0016020">
    <property type="term" value="C:membrane"/>
    <property type="evidence" value="ECO:0007669"/>
    <property type="project" value="InterPro"/>
</dbReference>
<organism evidence="4 5">
    <name type="scientific">Pontiella desulfatans</name>
    <dbReference type="NCBI Taxonomy" id="2750659"/>
    <lineage>
        <taxon>Bacteria</taxon>
        <taxon>Pseudomonadati</taxon>
        <taxon>Kiritimatiellota</taxon>
        <taxon>Kiritimatiellia</taxon>
        <taxon>Kiritimatiellales</taxon>
        <taxon>Pontiellaceae</taxon>
        <taxon>Pontiella</taxon>
    </lineage>
</organism>
<reference evidence="4 5" key="1">
    <citation type="submission" date="2019-04" db="EMBL/GenBank/DDBJ databases">
        <authorList>
            <person name="Van Vliet M D."/>
        </authorList>
    </citation>
    <scope>NUCLEOTIDE SEQUENCE [LARGE SCALE GENOMIC DNA]</scope>
    <source>
        <strain evidence="4 5">F1</strain>
    </source>
</reference>
<dbReference type="Gene3D" id="2.60.120.260">
    <property type="entry name" value="Galactose-binding domain-like"/>
    <property type="match status" value="2"/>
</dbReference>
<feature type="signal peptide" evidence="1">
    <location>
        <begin position="1"/>
        <end position="22"/>
    </location>
</feature>
<dbReference type="PANTHER" id="PTHR34154:SF3">
    <property type="entry name" value="ALKALI-SENSITIVE LINKAGE PROTEIN 1"/>
    <property type="match status" value="1"/>
</dbReference>
<evidence type="ECO:0000259" key="3">
    <source>
        <dbReference type="PROSITE" id="PS50060"/>
    </source>
</evidence>
<protein>
    <recommendedName>
        <fullName evidence="6">F5/8 type C domain-containing protein</fullName>
    </recommendedName>
</protein>
<dbReference type="Pfam" id="PF00629">
    <property type="entry name" value="MAM"/>
    <property type="match status" value="1"/>
</dbReference>
<dbReference type="InterPro" id="IPR008979">
    <property type="entry name" value="Galactose-bd-like_sf"/>
</dbReference>
<accession>A0A6C2U3M6</accession>
<feature type="chain" id="PRO_5025415993" description="F5/8 type C domain-containing protein" evidence="1">
    <location>
        <begin position="23"/>
        <end position="1572"/>
    </location>
</feature>
<evidence type="ECO:0000259" key="2">
    <source>
        <dbReference type="PROSITE" id="PS50022"/>
    </source>
</evidence>
<feature type="domain" description="MAM" evidence="3">
    <location>
        <begin position="1286"/>
        <end position="1449"/>
    </location>
</feature>
<dbReference type="InterPro" id="IPR000772">
    <property type="entry name" value="Ricin_B_lectin"/>
</dbReference>
<dbReference type="InterPro" id="IPR000998">
    <property type="entry name" value="MAM_dom"/>
</dbReference>
<gene>
    <name evidence="4" type="ORF">PDESU_02960</name>
</gene>
<dbReference type="CDD" id="cd00161">
    <property type="entry name" value="beta-trefoil_Ricin-like"/>
    <property type="match status" value="1"/>
</dbReference>
<dbReference type="PROSITE" id="PS50022">
    <property type="entry name" value="FA58C_3"/>
    <property type="match status" value="1"/>
</dbReference>
<dbReference type="SUPFAM" id="SSF51445">
    <property type="entry name" value="(Trans)glycosidases"/>
    <property type="match status" value="1"/>
</dbReference>
<dbReference type="SUPFAM" id="SSF49785">
    <property type="entry name" value="Galactose-binding domain-like"/>
    <property type="match status" value="2"/>
</dbReference>
<dbReference type="Gene3D" id="2.80.10.50">
    <property type="match status" value="1"/>
</dbReference>
<dbReference type="InterPro" id="IPR000421">
    <property type="entry name" value="FA58C"/>
</dbReference>
<evidence type="ECO:0000256" key="1">
    <source>
        <dbReference type="SAM" id="SignalP"/>
    </source>
</evidence>
<dbReference type="Pfam" id="PF00754">
    <property type="entry name" value="F5_F8_type_C"/>
    <property type="match status" value="2"/>
</dbReference>
<dbReference type="SUPFAM" id="SSF49899">
    <property type="entry name" value="Concanavalin A-like lectins/glucanases"/>
    <property type="match status" value="1"/>
</dbReference>
<dbReference type="SUPFAM" id="SSF50370">
    <property type="entry name" value="Ricin B-like lectins"/>
    <property type="match status" value="1"/>
</dbReference>
<dbReference type="Gene3D" id="2.60.120.200">
    <property type="match status" value="1"/>
</dbReference>
<dbReference type="InterPro" id="IPR053183">
    <property type="entry name" value="ASL1"/>
</dbReference>
<sequence length="1572" mass="170111">MKKSPFIVCCLVLMTAGRAAMAGFYLDSLASAPASGVVMGSGETIAHVVASSLVGGTGEKIALTTGAQGKAHVFTVGAGEFWAVDFFAFKVDAGTIGESNLKIVRYDQGFSSSADDSTVLAEHTYSGGEVAAANNDYLYYEFDPIVLTGGQHGTTYALAFSNAATSVELKAYFDTSDAYADGFLARNFYPDLSGSTRDFNFAMGNSGAVDLSEVVFAADFDASTAISGSVSANASEANLNAGTAVGSWALPDVNPGALISDGGSNNALMFDRVTSGSISNTVNAVFSRGVDLAGGEALVLEMDLYAARQANGQRIYFMLEDAAGNRAYECSFRMNNNKDFFTVNSSGQITGATVNGTGVNNGFKNPAVDGYLNWGATMIRVKIEVGSQPSQAGNRGATLSIDWNGDGDFLDGGELVDADFGARSSGVSEIGTLRLANDPSVSGGAWIDNISVTAKPGSVFAHPNHFNLAKYQAAASDSQNSATPKQFATDGMVARDSRWITPSGGPHWLELALAAPMTVGSAHLFSGAQDGYAMADFSLQYHDGAGWVDIPGAVFAGNASIDLNMAFDAPVTAQRFRLYTTDSVARVKDLALYPPTADGSMVPFGTDLDLNLAKLRQVEASSISGANYPKLAVDGYADDASCWVGDAGTQELEISWLQAENIRGIHLYSGWEGQPGTQIQNFKVEYWNGTAWVAFAGGAIAGNTRLERDVRFDVAVTTSKIRIQTLDAGAPRIRELVVLPENFESGYPLWTDVKDEAPPTENFLDYDDGYHAVENRATGQDLNADGFQILLNIGTDTYRLRSKASGDCLEVALASLAEGAPVVEGTYSSMPHQKWRLVDSGDGTHFRIVNVWSGKALEVVDNAAVQKGITSDASQEWAFNYQTHVPKKGQVAFFHYNDMYRPNWFYSWSATAENDCEYGDYHPMQWGWLTSDTPVILRDQPKWYARSQVTCAMGFNEPDKSEQSNIPEEDAADQWPRLERMQLPLVGPCPAQSNGSWRQNYEAMAAERGLRSEYMALHWYAGCNGGSPQNIINVINSLYSAYGKPIWITEFAVKDWSGTSTGWNRNDNFNWLAEFLWRAEGIAHLKKYSLFEWGTEDNNDDPTVNDAPTMGLHVRNDKTDPGWEDLSECGLLLAGWDGDTTIRDTTAYIIHNKGRSLRLIDHPASNTVTHANILHRIATDQFMLQSAPGGKKYIVGINDGRRLHYNGSSVGLSAAGTTGSAVEWALQENQHGWFFINHPSTGKRLRITNSNVIDVDANTNTADNLQFRFIKPARPISLAEVQPLPYAESFEHGFGGWRQSLADDYDWTRNSGGTPTASAGPSGASDGDYYLYAEGHDAGSYKTTSVQCVFDLSAVSFAELTFDYHMFGIYIDFLSVDVHDGSTWTSNVWTRSGQQHASSESAWANAVVDLADYAGNAAVTIRFRTKNTLWNSADPAIDNIRLEGGVLSVYDQWALDAFEGAPIGTDTSANGNPDGDPNSNELEWIFATDPLAADSPVTALSFSDPNLVITYTRRKVDGISVYAEWAPELDATTWETTGFLEVVIGDDGEVETVAVLIETDQDKKYVRLQVAH</sequence>
<feature type="domain" description="F5/8 type C" evidence="2">
    <location>
        <begin position="447"/>
        <end position="578"/>
    </location>
</feature>
<dbReference type="Gene3D" id="3.20.20.80">
    <property type="entry name" value="Glycosidases"/>
    <property type="match status" value="1"/>
</dbReference>
<dbReference type="Pfam" id="PF11790">
    <property type="entry name" value="Glyco_hydro_cc"/>
    <property type="match status" value="1"/>
</dbReference>
<dbReference type="PROSITE" id="PS50060">
    <property type="entry name" value="MAM_2"/>
    <property type="match status" value="1"/>
</dbReference>
<dbReference type="InterPro" id="IPR024655">
    <property type="entry name" value="Asl1_glyco_hydro_catalytic"/>
</dbReference>
<dbReference type="RefSeq" id="WP_168442274.1">
    <property type="nucleotide sequence ID" value="NZ_CAAHFG010000001.1"/>
</dbReference>
<evidence type="ECO:0008006" key="6">
    <source>
        <dbReference type="Google" id="ProtNLM"/>
    </source>
</evidence>
<name>A0A6C2U3M6_PONDE</name>
<keyword evidence="5" id="KW-1185">Reference proteome</keyword>
<dbReference type="EMBL" id="CAAHFG010000001">
    <property type="protein sequence ID" value="VGO14399.1"/>
    <property type="molecule type" value="Genomic_DNA"/>
</dbReference>
<keyword evidence="1" id="KW-0732">Signal</keyword>
<dbReference type="SMART" id="SM00137">
    <property type="entry name" value="MAM"/>
    <property type="match status" value="1"/>
</dbReference>
<evidence type="ECO:0000313" key="5">
    <source>
        <dbReference type="Proteomes" id="UP000366872"/>
    </source>
</evidence>
<dbReference type="PANTHER" id="PTHR34154">
    <property type="entry name" value="ALKALI-SENSITIVE LINKAGE PROTEIN 1"/>
    <property type="match status" value="1"/>
</dbReference>
<dbReference type="PROSITE" id="PS50231">
    <property type="entry name" value="RICIN_B_LECTIN"/>
    <property type="match status" value="1"/>
</dbReference>
<dbReference type="InterPro" id="IPR013320">
    <property type="entry name" value="ConA-like_dom_sf"/>
</dbReference>
<dbReference type="Proteomes" id="UP000366872">
    <property type="component" value="Unassembled WGS sequence"/>
</dbReference>
<dbReference type="Pfam" id="PF14200">
    <property type="entry name" value="RicinB_lectin_2"/>
    <property type="match status" value="1"/>
</dbReference>